<organism evidence="2 3">
    <name type="scientific">Hibiscus sabdariffa</name>
    <name type="common">roselle</name>
    <dbReference type="NCBI Taxonomy" id="183260"/>
    <lineage>
        <taxon>Eukaryota</taxon>
        <taxon>Viridiplantae</taxon>
        <taxon>Streptophyta</taxon>
        <taxon>Embryophyta</taxon>
        <taxon>Tracheophyta</taxon>
        <taxon>Spermatophyta</taxon>
        <taxon>Magnoliopsida</taxon>
        <taxon>eudicotyledons</taxon>
        <taxon>Gunneridae</taxon>
        <taxon>Pentapetalae</taxon>
        <taxon>rosids</taxon>
        <taxon>malvids</taxon>
        <taxon>Malvales</taxon>
        <taxon>Malvaceae</taxon>
        <taxon>Malvoideae</taxon>
        <taxon>Hibiscus</taxon>
    </lineage>
</organism>
<protein>
    <submittedName>
        <fullName evidence="2">Uncharacterized protein</fullName>
    </submittedName>
</protein>
<evidence type="ECO:0000313" key="3">
    <source>
        <dbReference type="Proteomes" id="UP001396334"/>
    </source>
</evidence>
<gene>
    <name evidence="2" type="ORF">V6N11_054461</name>
</gene>
<keyword evidence="3" id="KW-1185">Reference proteome</keyword>
<reference evidence="2 3" key="1">
    <citation type="journal article" date="2024" name="G3 (Bethesda)">
        <title>Genome assembly of Hibiscus sabdariffa L. provides insights into metabolisms of medicinal natural products.</title>
        <authorList>
            <person name="Kim T."/>
        </authorList>
    </citation>
    <scope>NUCLEOTIDE SEQUENCE [LARGE SCALE GENOMIC DNA]</scope>
    <source>
        <strain evidence="2">TK-2024</strain>
        <tissue evidence="2">Old leaves</tissue>
    </source>
</reference>
<name>A0ABR2S4V3_9ROSI</name>
<comment type="caution">
    <text evidence="2">The sequence shown here is derived from an EMBL/GenBank/DDBJ whole genome shotgun (WGS) entry which is preliminary data.</text>
</comment>
<dbReference type="EMBL" id="JBBPBN010000017">
    <property type="protein sequence ID" value="KAK9019957.1"/>
    <property type="molecule type" value="Genomic_DNA"/>
</dbReference>
<proteinExistence type="predicted"/>
<dbReference type="Proteomes" id="UP001396334">
    <property type="component" value="Unassembled WGS sequence"/>
</dbReference>
<feature type="compositionally biased region" description="Basic and acidic residues" evidence="1">
    <location>
        <begin position="47"/>
        <end position="62"/>
    </location>
</feature>
<accession>A0ABR2S4V3</accession>
<sequence>MTKKGADDASTQSAPIVDQDVGALALRPAQVLLQGGDQGKGVGVASSKEKSSKQALGRKDDDGTNLLVKKACSIVGTSATGFADGPEEVLTQTTLLSTEAVGQPH</sequence>
<feature type="region of interest" description="Disordered" evidence="1">
    <location>
        <begin position="35"/>
        <end position="62"/>
    </location>
</feature>
<evidence type="ECO:0000313" key="2">
    <source>
        <dbReference type="EMBL" id="KAK9019957.1"/>
    </source>
</evidence>
<evidence type="ECO:0000256" key="1">
    <source>
        <dbReference type="SAM" id="MobiDB-lite"/>
    </source>
</evidence>